<dbReference type="Proteomes" id="UP001632038">
    <property type="component" value="Unassembled WGS sequence"/>
</dbReference>
<dbReference type="AlphaFoldDB" id="A0ABD3CE95"/>
<comment type="caution">
    <text evidence="1">The sequence shown here is derived from an EMBL/GenBank/DDBJ whole genome shotgun (WGS) entry which is preliminary data.</text>
</comment>
<gene>
    <name evidence="1" type="ORF">CASFOL_028982</name>
</gene>
<evidence type="ECO:0000313" key="1">
    <source>
        <dbReference type="EMBL" id="KAL3627619.1"/>
    </source>
</evidence>
<dbReference type="EMBL" id="JAVIJP010000039">
    <property type="protein sequence ID" value="KAL3627619.1"/>
    <property type="molecule type" value="Genomic_DNA"/>
</dbReference>
<protein>
    <submittedName>
        <fullName evidence="1">Uncharacterized protein</fullName>
    </submittedName>
</protein>
<organism evidence="1 2">
    <name type="scientific">Castilleja foliolosa</name>
    <dbReference type="NCBI Taxonomy" id="1961234"/>
    <lineage>
        <taxon>Eukaryota</taxon>
        <taxon>Viridiplantae</taxon>
        <taxon>Streptophyta</taxon>
        <taxon>Embryophyta</taxon>
        <taxon>Tracheophyta</taxon>
        <taxon>Spermatophyta</taxon>
        <taxon>Magnoliopsida</taxon>
        <taxon>eudicotyledons</taxon>
        <taxon>Gunneridae</taxon>
        <taxon>Pentapetalae</taxon>
        <taxon>asterids</taxon>
        <taxon>lamiids</taxon>
        <taxon>Lamiales</taxon>
        <taxon>Orobanchaceae</taxon>
        <taxon>Pedicularideae</taxon>
        <taxon>Castillejinae</taxon>
        <taxon>Castilleja</taxon>
    </lineage>
</organism>
<evidence type="ECO:0000313" key="2">
    <source>
        <dbReference type="Proteomes" id="UP001632038"/>
    </source>
</evidence>
<name>A0ABD3CE95_9LAMI</name>
<sequence length="50" mass="5199">MTVSTSDNPYETETAALWIRSAGTGFVAASQRRIRAAAIGGSGKGINKTK</sequence>
<accession>A0ABD3CE95</accession>
<proteinExistence type="predicted"/>
<keyword evidence="2" id="KW-1185">Reference proteome</keyword>
<reference evidence="2" key="1">
    <citation type="journal article" date="2024" name="IScience">
        <title>Strigolactones Initiate the Formation of Haustorium-like Structures in Castilleja.</title>
        <authorList>
            <person name="Buerger M."/>
            <person name="Peterson D."/>
            <person name="Chory J."/>
        </authorList>
    </citation>
    <scope>NUCLEOTIDE SEQUENCE [LARGE SCALE GENOMIC DNA]</scope>
</reference>